<dbReference type="InterPro" id="IPR001810">
    <property type="entry name" value="F-box_dom"/>
</dbReference>
<dbReference type="PANTHER" id="PTHR38926:SF69">
    <property type="entry name" value="F-BOX DOMAIN-CONTAINING PROTEIN"/>
    <property type="match status" value="1"/>
</dbReference>
<dbReference type="Proteomes" id="UP001231189">
    <property type="component" value="Unassembled WGS sequence"/>
</dbReference>
<name>A0AAD8VG13_LOLMU</name>
<evidence type="ECO:0000313" key="4">
    <source>
        <dbReference type="Proteomes" id="UP001231189"/>
    </source>
</evidence>
<feature type="region of interest" description="Disordered" evidence="1">
    <location>
        <begin position="416"/>
        <end position="452"/>
    </location>
</feature>
<dbReference type="AlphaFoldDB" id="A0AAD8VG13"/>
<comment type="caution">
    <text evidence="3">The sequence shown here is derived from an EMBL/GenBank/DDBJ whole genome shotgun (WGS) entry which is preliminary data.</text>
</comment>
<sequence>MGIRSRRRTRTPASDPPSRRRRRLDLHGLAERRDWAALPPDVLWIILSLVPQDDILCTAGLVCTSWRRLALDEPLLWRHIDLPAEEDEDGHPPARWKARACAAVRRSAGRCESYRGRVNRDFLLFLARNAPSLRSLHVTSRFDMPCEKFMRVLAKKLPLLEKLVLSHGLSDDASLVALVDHCPRLRLLDAAGCHTFSSICDTLQARLESKIEDLRLPQVVHSGSDSSGSVSSFGYGDEEISSAISSKLASSDELIKIFGNISVGSSADSNISSDSDSVDAFDFIDRSTSIREVFADLYDGVIDIDDNQASKHHQVYAIGEASRAEPETSEAFDDLENPCVDPADLINPSNEIFSELDEINARGPIFARSFQKTEGESKWGHEVAEAARPGPWPRRPVPGPVPPLDLPFRLQIASVAKPRSESHDTENLPETPPPRPISGDSGDRLRHLRRGDSSPGGLFIAMIASGVMSE</sequence>
<evidence type="ECO:0000256" key="1">
    <source>
        <dbReference type="SAM" id="MobiDB-lite"/>
    </source>
</evidence>
<feature type="domain" description="F-box" evidence="2">
    <location>
        <begin position="32"/>
        <end position="80"/>
    </location>
</feature>
<dbReference type="Pfam" id="PF12937">
    <property type="entry name" value="F-box-like"/>
    <property type="match status" value="1"/>
</dbReference>
<gene>
    <name evidence="3" type="ORF">QYE76_027429</name>
</gene>
<proteinExistence type="predicted"/>
<dbReference type="InterPro" id="IPR036047">
    <property type="entry name" value="F-box-like_dom_sf"/>
</dbReference>
<dbReference type="PANTHER" id="PTHR38926">
    <property type="entry name" value="F-BOX DOMAIN CONTAINING PROTEIN, EXPRESSED"/>
    <property type="match status" value="1"/>
</dbReference>
<evidence type="ECO:0000259" key="2">
    <source>
        <dbReference type="PROSITE" id="PS50181"/>
    </source>
</evidence>
<protein>
    <recommendedName>
        <fullName evidence="2">F-box domain-containing protein</fullName>
    </recommendedName>
</protein>
<dbReference type="PROSITE" id="PS50181">
    <property type="entry name" value="FBOX"/>
    <property type="match status" value="1"/>
</dbReference>
<dbReference type="InterPro" id="IPR032675">
    <property type="entry name" value="LRR_dom_sf"/>
</dbReference>
<accession>A0AAD8VG13</accession>
<organism evidence="3 4">
    <name type="scientific">Lolium multiflorum</name>
    <name type="common">Italian ryegrass</name>
    <name type="synonym">Lolium perenne subsp. multiflorum</name>
    <dbReference type="NCBI Taxonomy" id="4521"/>
    <lineage>
        <taxon>Eukaryota</taxon>
        <taxon>Viridiplantae</taxon>
        <taxon>Streptophyta</taxon>
        <taxon>Embryophyta</taxon>
        <taxon>Tracheophyta</taxon>
        <taxon>Spermatophyta</taxon>
        <taxon>Magnoliopsida</taxon>
        <taxon>Liliopsida</taxon>
        <taxon>Poales</taxon>
        <taxon>Poaceae</taxon>
        <taxon>BOP clade</taxon>
        <taxon>Pooideae</taxon>
        <taxon>Poodae</taxon>
        <taxon>Poeae</taxon>
        <taxon>Poeae Chloroplast Group 2 (Poeae type)</taxon>
        <taxon>Loliodinae</taxon>
        <taxon>Loliinae</taxon>
        <taxon>Lolium</taxon>
    </lineage>
</organism>
<feature type="region of interest" description="Disordered" evidence="1">
    <location>
        <begin position="1"/>
        <end position="21"/>
    </location>
</feature>
<dbReference type="SUPFAM" id="SSF81383">
    <property type="entry name" value="F-box domain"/>
    <property type="match status" value="1"/>
</dbReference>
<evidence type="ECO:0000313" key="3">
    <source>
        <dbReference type="EMBL" id="KAK1603756.1"/>
    </source>
</evidence>
<dbReference type="Gene3D" id="1.20.1280.50">
    <property type="match status" value="1"/>
</dbReference>
<dbReference type="EMBL" id="JAUUTY010000007">
    <property type="protein sequence ID" value="KAK1603756.1"/>
    <property type="molecule type" value="Genomic_DNA"/>
</dbReference>
<dbReference type="Gene3D" id="3.80.10.10">
    <property type="entry name" value="Ribonuclease Inhibitor"/>
    <property type="match status" value="1"/>
</dbReference>
<feature type="compositionally biased region" description="Basic residues" evidence="1">
    <location>
        <begin position="1"/>
        <end position="10"/>
    </location>
</feature>
<keyword evidence="4" id="KW-1185">Reference proteome</keyword>
<reference evidence="3" key="1">
    <citation type="submission" date="2023-07" db="EMBL/GenBank/DDBJ databases">
        <title>A chromosome-level genome assembly of Lolium multiflorum.</title>
        <authorList>
            <person name="Chen Y."/>
            <person name="Copetti D."/>
            <person name="Kolliker R."/>
            <person name="Studer B."/>
        </authorList>
    </citation>
    <scope>NUCLEOTIDE SEQUENCE</scope>
    <source>
        <strain evidence="3">02402/16</strain>
        <tissue evidence="3">Leaf</tissue>
    </source>
</reference>
<dbReference type="SUPFAM" id="SSF52047">
    <property type="entry name" value="RNI-like"/>
    <property type="match status" value="1"/>
</dbReference>